<feature type="domain" description="Agenet" evidence="5">
    <location>
        <begin position="90"/>
        <end position="168"/>
    </location>
</feature>
<keyword evidence="3" id="KW-0175">Coiled coil</keyword>
<evidence type="ECO:0000313" key="6">
    <source>
        <dbReference type="Araport" id="AT5G23780"/>
    </source>
</evidence>
<evidence type="ECO:0007829" key="11">
    <source>
        <dbReference type="ProteomicsDB" id="A0A2H1ZE64"/>
    </source>
</evidence>
<dbReference type="GeneID" id="832443"/>
<dbReference type="CDD" id="cd20406">
    <property type="entry name" value="Tudor_Agenet_AtDUF_rpt2_4"/>
    <property type="match status" value="1"/>
</dbReference>
<dbReference type="Araport" id="AT5G23780"/>
<evidence type="ECO:0000313" key="8">
    <source>
        <dbReference type="Proteomes" id="UP000006548"/>
    </source>
</evidence>
<dbReference type="PANTHER" id="PTHR31917:SF50">
    <property type="entry name" value="DUF724 DOMAIN-CONTAINING PROTEIN 1-RELATED"/>
    <property type="match status" value="1"/>
</dbReference>
<evidence type="ECO:0000256" key="2">
    <source>
        <dbReference type="ARBA" id="ARBA00022604"/>
    </source>
</evidence>
<dbReference type="RefSeq" id="NP_001318630.1">
    <property type="nucleotide sequence ID" value="NM_001343824.1"/>
</dbReference>
<dbReference type="SMR" id="A0A2H1ZE64"/>
<dbReference type="PANTHER" id="PTHR31917">
    <property type="entry name" value="AGENET DOMAIN-CONTAINING PROTEIN-RELATED"/>
    <property type="match status" value="1"/>
</dbReference>
<dbReference type="TAIR" id="AT5G23780">
    <property type="gene designation" value="DUF9"/>
</dbReference>
<dbReference type="Pfam" id="PF05266">
    <property type="entry name" value="DUF724"/>
    <property type="match status" value="1"/>
</dbReference>
<gene>
    <name evidence="7 9" type="primary">DUF9</name>
    <name evidence="7" type="synonym">ATDUF9</name>
    <name evidence="7" type="synonym">MRO11.18</name>
    <name evidence="7" type="synonym">MRO11_18</name>
    <name evidence="6 7" type="ordered locus">At5g23780</name>
</gene>
<evidence type="ECO:0000259" key="5">
    <source>
        <dbReference type="SMART" id="SM00743"/>
    </source>
</evidence>
<dbReference type="ExpressionAtlas" id="A0A2H1ZE64">
    <property type="expression patterns" value="baseline and differential"/>
</dbReference>
<accession>A0A2H1ZE64</accession>
<dbReference type="InterPro" id="IPR007930">
    <property type="entry name" value="DUF724"/>
</dbReference>
<dbReference type="ProteomicsDB" id="214293"/>
<keyword evidence="8" id="KW-1185">Reference proteome</keyword>
<feature type="compositionally biased region" description="Basic and acidic residues" evidence="4">
    <location>
        <begin position="234"/>
        <end position="253"/>
    </location>
</feature>
<dbReference type="SMART" id="SM00743">
    <property type="entry name" value="Agenet"/>
    <property type="match status" value="2"/>
</dbReference>
<keyword evidence="10 11" id="KW-1267">Proteomics identification</keyword>
<dbReference type="Proteomes" id="UP000006548">
    <property type="component" value="Chromosome 5"/>
</dbReference>
<evidence type="ECO:0000313" key="7">
    <source>
        <dbReference type="EMBL" id="AED93212.2"/>
    </source>
</evidence>
<proteinExistence type="evidence at protein level"/>
<dbReference type="Pfam" id="PF05641">
    <property type="entry name" value="Agenet"/>
    <property type="match status" value="1"/>
</dbReference>
<feature type="compositionally biased region" description="Polar residues" evidence="4">
    <location>
        <begin position="176"/>
        <end position="195"/>
    </location>
</feature>
<dbReference type="OrthoDB" id="687110at2759"/>
<sequence length="437" mass="49745">MNKSKFLWRLAKAPMFSPGTTVEVSSKINNKEVVWVPAVVIKEFKEDDEYKYIVRVYDKSFSCKGNKAARLNKTVDLCSLRPTPPSISVEEYQLKEYVEVFHDGMGWRQGRVMKIQERVMLSQGRVMVSQGRVMGNLSQKCYIVLLEATKKQISFKQSDLRPLQVWEDGVWKTRESSLTQGSGDETSDSVRNANESDPPVTPRPGITTPPLKQIEAETQRKTLPRNQNASVNDSTRENENSEDINRKRKREESLCSDASVEDTTMTLPFEKKLSIWKTLESVETVPQSPHFSPLVETREDCREMSAVGMMLTFPCLLEEVKSLQHDNSISSLISLSNNFCELEKHGFNVKAPQSRISKLLSLRGKQSMKMDELKGAEKVTAEKESIKIENERKILELQRLNEEVDKEIAQSKSCAAKIVQQLEDVELQFQTTASAPW</sequence>
<evidence type="ECO:0000256" key="1">
    <source>
        <dbReference type="ARBA" id="ARBA00022448"/>
    </source>
</evidence>
<feature type="compositionally biased region" description="Polar residues" evidence="4">
    <location>
        <begin position="224"/>
        <end position="233"/>
    </location>
</feature>
<keyword evidence="2" id="KW-0341">Growth regulation</keyword>
<keyword evidence="1" id="KW-0813">Transport</keyword>
<dbReference type="EMBL" id="CP002688">
    <property type="protein sequence ID" value="AED93212.2"/>
    <property type="molecule type" value="Genomic_DNA"/>
</dbReference>
<dbReference type="KEGG" id="ath:AT5G23780"/>
<feature type="coiled-coil region" evidence="3">
    <location>
        <begin position="378"/>
        <end position="410"/>
    </location>
</feature>
<dbReference type="CDD" id="cd20405">
    <property type="entry name" value="Tudor_Agenet_AtDUF_rpt1_3"/>
    <property type="match status" value="1"/>
</dbReference>
<reference evidence="8" key="2">
    <citation type="journal article" date="2017" name="Plant J.">
        <title>Araport11: a complete reannotation of the Arabidopsis thaliana reference genome.</title>
        <authorList>
            <person name="Cheng C.Y."/>
            <person name="Krishnakumar V."/>
            <person name="Chan A.P."/>
            <person name="Thibaud-Nissen F."/>
            <person name="Schobel S."/>
            <person name="Town C.D."/>
        </authorList>
    </citation>
    <scope>GENOME REANNOTATION</scope>
    <source>
        <strain evidence="8">cv. Columbia</strain>
    </source>
</reference>
<organism evidence="7 8">
    <name type="scientific">Arabidopsis thaliana</name>
    <name type="common">Mouse-ear cress</name>
    <dbReference type="NCBI Taxonomy" id="3702"/>
    <lineage>
        <taxon>Eukaryota</taxon>
        <taxon>Viridiplantae</taxon>
        <taxon>Streptophyta</taxon>
        <taxon>Embryophyta</taxon>
        <taxon>Tracheophyta</taxon>
        <taxon>Spermatophyta</taxon>
        <taxon>Magnoliopsida</taxon>
        <taxon>eudicotyledons</taxon>
        <taxon>Gunneridae</taxon>
        <taxon>Pentapetalae</taxon>
        <taxon>rosids</taxon>
        <taxon>malvids</taxon>
        <taxon>Brassicales</taxon>
        <taxon>Brassicaceae</taxon>
        <taxon>Camelineae</taxon>
        <taxon>Arabidopsis</taxon>
    </lineage>
</organism>
<name>A0A2H1ZE64_ARATH</name>
<feature type="domain" description="Agenet" evidence="5">
    <location>
        <begin position="14"/>
        <end position="88"/>
    </location>
</feature>
<dbReference type="InterPro" id="IPR008395">
    <property type="entry name" value="Agenet-like_dom"/>
</dbReference>
<evidence type="ECO:0007829" key="10">
    <source>
        <dbReference type="PeptideAtlas" id="A0A2H1ZE64"/>
    </source>
</evidence>
<evidence type="ECO:0000313" key="9">
    <source>
        <dbReference type="TAIR" id="AT5G23780"/>
    </source>
</evidence>
<feature type="region of interest" description="Disordered" evidence="4">
    <location>
        <begin position="174"/>
        <end position="258"/>
    </location>
</feature>
<dbReference type="AlphaFoldDB" id="A0A2H1ZE64"/>
<evidence type="ECO:0000256" key="4">
    <source>
        <dbReference type="SAM" id="MobiDB-lite"/>
    </source>
</evidence>
<evidence type="ECO:0000256" key="3">
    <source>
        <dbReference type="SAM" id="Coils"/>
    </source>
</evidence>
<protein>
    <recommendedName>
        <fullName evidence="5">Agenet domain-containing protein</fullName>
    </recommendedName>
</protein>
<reference evidence="7 8" key="1">
    <citation type="journal article" date="2000" name="Nature">
        <title>Sequence and analysis of chromosome 5 of the plant Arabidopsis thaliana.</title>
        <authorList>
            <consortium name="Kazusa DNA Research Institute"/>
            <consortium name="Cold Spring Harbor and Washington University in St Louis Sequencing Consortium"/>
            <consortium name="European Union Arabidopsis Genome Sequencing Consortium"/>
            <person name="Tabata S."/>
            <person name="Kaneko T."/>
            <person name="Nakamura Y."/>
            <person name="Kotani H."/>
            <person name="Kato T."/>
            <person name="Asamizu E."/>
            <person name="Miyajima N."/>
            <person name="Sasamoto S."/>
            <person name="Kimura T."/>
            <person name="Hosouchi T."/>
            <person name="Kawashima K."/>
            <person name="Kohara M."/>
            <person name="Matsumoto M."/>
            <person name="Matsuno A."/>
            <person name="Muraki A."/>
            <person name="Nakayama S."/>
            <person name="Nakazaki N."/>
            <person name="Naruo K."/>
            <person name="Okumura S."/>
            <person name="Shinpo S."/>
            <person name="Takeuchi C."/>
            <person name="Wada T."/>
            <person name="Watanabe A."/>
            <person name="Yamada M."/>
            <person name="Yasuda M."/>
            <person name="Sato S."/>
            <person name="de la Bastide M."/>
            <person name="Huang E."/>
            <person name="Spiegel L."/>
            <person name="Gnoj L."/>
            <person name="O'Shaughnessy A."/>
            <person name="Preston R."/>
            <person name="Habermann K."/>
            <person name="Murray J."/>
            <person name="Johnson D."/>
            <person name="Rohlfing T."/>
            <person name="Nelson J."/>
            <person name="Stoneking T."/>
            <person name="Pepin K."/>
            <person name="Spieth J."/>
            <person name="Sekhon M."/>
            <person name="Armstrong J."/>
            <person name="Becker M."/>
            <person name="Belter E."/>
            <person name="Cordum H."/>
            <person name="Cordes M."/>
            <person name="Courtney L."/>
            <person name="Courtney W."/>
            <person name="Dante M."/>
            <person name="Du H."/>
            <person name="Edwards J."/>
            <person name="Fryman J."/>
            <person name="Haakensen B."/>
            <person name="Lamar E."/>
            <person name="Latreille P."/>
            <person name="Leonard S."/>
            <person name="Meyer R."/>
            <person name="Mulvaney E."/>
            <person name="Ozersky P."/>
            <person name="Riley A."/>
            <person name="Strowmatt C."/>
            <person name="Wagner-McPherson C."/>
            <person name="Wollam A."/>
            <person name="Yoakum M."/>
            <person name="Bell M."/>
            <person name="Dedhia N."/>
            <person name="Parnell L."/>
            <person name="Shah R."/>
            <person name="Rodriguez M."/>
            <person name="See L.H."/>
            <person name="Vil D."/>
            <person name="Baker J."/>
            <person name="Kirchoff K."/>
            <person name="Toth K."/>
            <person name="King L."/>
            <person name="Bahret A."/>
            <person name="Miller B."/>
            <person name="Marra M."/>
            <person name="Martienssen R."/>
            <person name="McCombie W.R."/>
            <person name="Wilson R.K."/>
            <person name="Murphy G."/>
            <person name="Bancroft I."/>
            <person name="Volckaert G."/>
            <person name="Wambutt R."/>
            <person name="Dusterhoft A."/>
            <person name="Stiekema W."/>
            <person name="Pohl T."/>
            <person name="Entian K.D."/>
            <person name="Terryn N."/>
            <person name="Hartley N."/>
            <person name="Bent E."/>
            <person name="Johnson S."/>
            <person name="Langham S.A."/>
            <person name="McCullagh B."/>
            <person name="Robben J."/>
            <person name="Grymonprez B."/>
            <person name="Zimmermann W."/>
            <person name="Ramsperger U."/>
            <person name="Wedler H."/>
            <person name="Balke K."/>
            <person name="Wedler E."/>
            <person name="Peters S."/>
            <person name="van Staveren M."/>
            <person name="Dirkse W."/>
            <person name="Mooijman P."/>
            <person name="Lankhorst R.K."/>
            <person name="Weitzenegger T."/>
            <person name="Bothe G."/>
            <person name="Rose M."/>
            <person name="Hauf J."/>
            <person name="Berneiser S."/>
            <person name="Hempel S."/>
            <person name="Feldpausch M."/>
            <person name="Lamberth S."/>
            <person name="Villarroel R."/>
            <person name="Gielen J."/>
            <person name="Ardiles W."/>
            <person name="Bents O."/>
            <person name="Lemcke K."/>
            <person name="Kolesov G."/>
            <person name="Mayer K."/>
            <person name="Rudd S."/>
            <person name="Schoof H."/>
            <person name="Schueller C."/>
            <person name="Zaccaria P."/>
            <person name="Mewes H.W."/>
            <person name="Bevan M."/>
            <person name="Fransz P."/>
        </authorList>
    </citation>
    <scope>NUCLEOTIDE SEQUENCE [LARGE SCALE GENOMIC DNA]</scope>
    <source>
        <strain evidence="8">cv. Columbia</strain>
    </source>
</reference>
<dbReference type="InterPro" id="IPR014002">
    <property type="entry name" value="Agenet_dom_plant"/>
</dbReference>